<organism evidence="19 20">
    <name type="scientific">Terrihabitans soli</name>
    <dbReference type="NCBI Taxonomy" id="708113"/>
    <lineage>
        <taxon>Bacteria</taxon>
        <taxon>Pseudomonadati</taxon>
        <taxon>Pseudomonadota</taxon>
        <taxon>Alphaproteobacteria</taxon>
        <taxon>Hyphomicrobiales</taxon>
        <taxon>Terrihabitans</taxon>
    </lineage>
</organism>
<keyword evidence="8" id="KW-0677">Repeat</keyword>
<keyword evidence="6 19" id="KW-0645">Protease</keyword>
<protein>
    <recommendedName>
        <fullName evidence="5">Probable periplasmic serine endoprotease DegP-like</fullName>
        <ecNumber evidence="4">3.4.21.107</ecNumber>
    </recommendedName>
    <alternativeName>
        <fullName evidence="13">Protease Do</fullName>
    </alternativeName>
</protein>
<sequence>MIIMQPETPVRPLKNRKKVLLASAVALGLTGVLAGEAYFANTQPANAQIVQAQDLSKNNQLSNNAPRQDQIGFADVVETVKPAVVSVRVKTATEVSSNENELPGMFKDLPEGHPFRRFFEEYGMMPDGGRGDRGEKGGRKGSPRQFGQAQGSGFFISADGYVVTNNHVVTDAEEVELVTDSGETLPAKVVGTDPQTDLALLKVDAKEKFPFVSLGKDVPRIGDWVVAIGNPFGLGGTVTAGIVSARGRDLGSGPYDDFLQIDAAVNRGNSGGPTFNLKGEVVGVNTAIYSQSGGNVGIAFAVPANVVANVVDSLRQSGSVTRGWLGVGIQPVEEDMAEAIGLKGTDGALVSEVHSSTPAFKAGIKNQDVILSLNGQKVADPRELTRMVGALKPGSDAKLKVWRDGAEKDVTVELGKRPDDVAKLGQGEESAPADTAKPTPSTLDDLGLKLEPSKDGAGVAVAEVDSDGALSDKLNVGDIILEVSGTSVSSPADVAKAVEDVRKKGSPRFMTLRVKRGEGTRYVAIPVQKG</sequence>
<gene>
    <name evidence="19" type="primary">degP1</name>
    <name evidence="19" type="ORF">IZ6_10340</name>
</gene>
<dbReference type="AlphaFoldDB" id="A0A6S6QMX0"/>
<dbReference type="PANTHER" id="PTHR22939">
    <property type="entry name" value="SERINE PROTEASE FAMILY S1C HTRA-RELATED"/>
    <property type="match status" value="1"/>
</dbReference>
<comment type="similarity">
    <text evidence="3">Belongs to the peptidase S1C family.</text>
</comment>
<feature type="active site" description="Charge relay system" evidence="14">
    <location>
        <position position="167"/>
    </location>
</feature>
<name>A0A6S6QMX0_9HYPH</name>
<keyword evidence="20" id="KW-1185">Reference proteome</keyword>
<dbReference type="NCBIfam" id="TIGR02037">
    <property type="entry name" value="degP_htrA_DO"/>
    <property type="match status" value="1"/>
</dbReference>
<evidence type="ECO:0000256" key="15">
    <source>
        <dbReference type="PIRSR" id="PIRSR611782-2"/>
    </source>
</evidence>
<dbReference type="SMART" id="SM00228">
    <property type="entry name" value="PDZ"/>
    <property type="match status" value="2"/>
</dbReference>
<feature type="binding site" evidence="15">
    <location>
        <position position="197"/>
    </location>
    <ligand>
        <name>substrate</name>
    </ligand>
</feature>
<keyword evidence="7 17" id="KW-0732">Signal</keyword>
<evidence type="ECO:0000256" key="8">
    <source>
        <dbReference type="ARBA" id="ARBA00022737"/>
    </source>
</evidence>
<feature type="domain" description="PDZ" evidence="18">
    <location>
        <begin position="310"/>
        <end position="378"/>
    </location>
</feature>
<feature type="binding site" evidence="15">
    <location>
        <begin position="268"/>
        <end position="270"/>
    </location>
    <ligand>
        <name>substrate</name>
    </ligand>
</feature>
<feature type="signal peptide" evidence="17">
    <location>
        <begin position="1"/>
        <end position="34"/>
    </location>
</feature>
<keyword evidence="10" id="KW-0378">Hydrolase</keyword>
<evidence type="ECO:0000256" key="12">
    <source>
        <dbReference type="ARBA" id="ARBA00023016"/>
    </source>
</evidence>
<dbReference type="FunFam" id="2.40.10.120:FF:000007">
    <property type="entry name" value="Periplasmic serine endoprotease DegP-like"/>
    <property type="match status" value="1"/>
</dbReference>
<evidence type="ECO:0000256" key="2">
    <source>
        <dbReference type="ARBA" id="ARBA00004418"/>
    </source>
</evidence>
<evidence type="ECO:0000256" key="4">
    <source>
        <dbReference type="ARBA" id="ARBA00013035"/>
    </source>
</evidence>
<feature type="binding site" evidence="15">
    <location>
        <position position="167"/>
    </location>
    <ligand>
        <name>substrate</name>
    </ligand>
</feature>
<dbReference type="InterPro" id="IPR009003">
    <property type="entry name" value="Peptidase_S1_PA"/>
</dbReference>
<dbReference type="GO" id="GO:0042597">
    <property type="term" value="C:periplasmic space"/>
    <property type="evidence" value="ECO:0007669"/>
    <property type="project" value="UniProtKB-SubCell"/>
</dbReference>
<evidence type="ECO:0000256" key="7">
    <source>
        <dbReference type="ARBA" id="ARBA00022729"/>
    </source>
</evidence>
<evidence type="ECO:0000256" key="3">
    <source>
        <dbReference type="ARBA" id="ARBA00010541"/>
    </source>
</evidence>
<dbReference type="InterPro" id="IPR036034">
    <property type="entry name" value="PDZ_sf"/>
</dbReference>
<evidence type="ECO:0000259" key="18">
    <source>
        <dbReference type="PROSITE" id="PS50106"/>
    </source>
</evidence>
<comment type="catalytic activity">
    <reaction evidence="1">
        <text>Acts on substrates that are at least partially unfolded. The cleavage site P1 residue is normally between a pair of hydrophobic residues, such as Val-|-Val.</text>
        <dbReference type="EC" id="3.4.21.107"/>
    </reaction>
</comment>
<dbReference type="GO" id="GO:0006508">
    <property type="term" value="P:proteolysis"/>
    <property type="evidence" value="ECO:0007669"/>
    <property type="project" value="UniProtKB-KW"/>
</dbReference>
<dbReference type="CDD" id="cd10839">
    <property type="entry name" value="cpPDZ1_DegP-like"/>
    <property type="match status" value="1"/>
</dbReference>
<dbReference type="Proteomes" id="UP000515317">
    <property type="component" value="Chromosome"/>
</dbReference>
<keyword evidence="12" id="KW-0346">Stress response</keyword>
<dbReference type="InterPro" id="IPR011782">
    <property type="entry name" value="Pept_S1C_Do"/>
</dbReference>
<evidence type="ECO:0000256" key="14">
    <source>
        <dbReference type="PIRSR" id="PIRSR611782-1"/>
    </source>
</evidence>
<evidence type="ECO:0000256" key="5">
    <source>
        <dbReference type="ARBA" id="ARBA00013958"/>
    </source>
</evidence>
<reference evidence="19 20" key="1">
    <citation type="submission" date="2020-08" db="EMBL/GenBank/DDBJ databases">
        <title>Genome sequence of Rhizobiales bacterium strain IZ6.</title>
        <authorList>
            <person name="Nakai R."/>
            <person name="Naganuma T."/>
        </authorList>
    </citation>
    <scope>NUCLEOTIDE SEQUENCE [LARGE SCALE GENOMIC DNA]</scope>
    <source>
        <strain evidence="19 20">IZ6</strain>
    </source>
</reference>
<evidence type="ECO:0000256" key="1">
    <source>
        <dbReference type="ARBA" id="ARBA00001772"/>
    </source>
</evidence>
<feature type="chain" id="PRO_5038444213" description="Probable periplasmic serine endoprotease DegP-like" evidence="17">
    <location>
        <begin position="35"/>
        <end position="530"/>
    </location>
</feature>
<keyword evidence="11" id="KW-0720">Serine protease</keyword>
<feature type="region of interest" description="Disordered" evidence="16">
    <location>
        <begin position="124"/>
        <end position="148"/>
    </location>
</feature>
<feature type="region of interest" description="Disordered" evidence="16">
    <location>
        <begin position="417"/>
        <end position="441"/>
    </location>
</feature>
<dbReference type="Gene3D" id="2.30.42.10">
    <property type="match status" value="2"/>
</dbReference>
<keyword evidence="9" id="KW-0574">Periplasm</keyword>
<dbReference type="SUPFAM" id="SSF50156">
    <property type="entry name" value="PDZ domain-like"/>
    <property type="match status" value="2"/>
</dbReference>
<feature type="compositionally biased region" description="Basic and acidic residues" evidence="16">
    <location>
        <begin position="129"/>
        <end position="138"/>
    </location>
</feature>
<evidence type="ECO:0000256" key="6">
    <source>
        <dbReference type="ARBA" id="ARBA00022670"/>
    </source>
</evidence>
<comment type="subcellular location">
    <subcellularLocation>
        <location evidence="2">Periplasm</location>
    </subcellularLocation>
</comment>
<evidence type="ECO:0000256" key="9">
    <source>
        <dbReference type="ARBA" id="ARBA00022764"/>
    </source>
</evidence>
<dbReference type="Gene3D" id="2.40.10.120">
    <property type="match status" value="1"/>
</dbReference>
<dbReference type="InterPro" id="IPR001478">
    <property type="entry name" value="PDZ"/>
</dbReference>
<evidence type="ECO:0000256" key="10">
    <source>
        <dbReference type="ARBA" id="ARBA00022801"/>
    </source>
</evidence>
<dbReference type="EMBL" id="AP023361">
    <property type="protein sequence ID" value="BCJ90299.1"/>
    <property type="molecule type" value="Genomic_DNA"/>
</dbReference>
<evidence type="ECO:0000313" key="20">
    <source>
        <dbReference type="Proteomes" id="UP000515317"/>
    </source>
</evidence>
<dbReference type="GO" id="GO:0004252">
    <property type="term" value="F:serine-type endopeptidase activity"/>
    <property type="evidence" value="ECO:0007669"/>
    <property type="project" value="InterPro"/>
</dbReference>
<evidence type="ECO:0000256" key="16">
    <source>
        <dbReference type="SAM" id="MobiDB-lite"/>
    </source>
</evidence>
<dbReference type="InterPro" id="IPR001940">
    <property type="entry name" value="Peptidase_S1C"/>
</dbReference>
<feature type="active site" description="Charge relay system" evidence="14">
    <location>
        <position position="197"/>
    </location>
</feature>
<dbReference type="EC" id="3.4.21.107" evidence="4"/>
<proteinExistence type="inferred from homology"/>
<feature type="active site" description="Charge relay system" evidence="14">
    <location>
        <position position="270"/>
    </location>
</feature>
<dbReference type="Pfam" id="PF13365">
    <property type="entry name" value="Trypsin_2"/>
    <property type="match status" value="1"/>
</dbReference>
<evidence type="ECO:0000256" key="13">
    <source>
        <dbReference type="ARBA" id="ARBA00032850"/>
    </source>
</evidence>
<dbReference type="PANTHER" id="PTHR22939:SF130">
    <property type="entry name" value="PERIPLASMIC SERINE ENDOPROTEASE DEGP-LIKE-RELATED"/>
    <property type="match status" value="1"/>
</dbReference>
<dbReference type="PRINTS" id="PR00834">
    <property type="entry name" value="PROTEASES2C"/>
</dbReference>
<dbReference type="SUPFAM" id="SSF50494">
    <property type="entry name" value="Trypsin-like serine proteases"/>
    <property type="match status" value="1"/>
</dbReference>
<accession>A0A6S6QMX0</accession>
<dbReference type="PROSITE" id="PS50106">
    <property type="entry name" value="PDZ"/>
    <property type="match status" value="2"/>
</dbReference>
<evidence type="ECO:0000256" key="17">
    <source>
        <dbReference type="SAM" id="SignalP"/>
    </source>
</evidence>
<evidence type="ECO:0000256" key="11">
    <source>
        <dbReference type="ARBA" id="ARBA00022825"/>
    </source>
</evidence>
<dbReference type="KEGG" id="tso:IZ6_10340"/>
<feature type="domain" description="PDZ" evidence="18">
    <location>
        <begin position="446"/>
        <end position="516"/>
    </location>
</feature>
<dbReference type="Pfam" id="PF13180">
    <property type="entry name" value="PDZ_2"/>
    <property type="match status" value="2"/>
</dbReference>
<evidence type="ECO:0000313" key="19">
    <source>
        <dbReference type="EMBL" id="BCJ90299.1"/>
    </source>
</evidence>